<dbReference type="STRING" id="259564.Mbur_0946"/>
<name>Q12XD8_METBU</name>
<dbReference type="HOGENOM" id="CLU_1521871_0_0_2"/>
<dbReference type="KEGG" id="mbu:Mbur_0946"/>
<dbReference type="InterPro" id="IPR011991">
    <property type="entry name" value="ArsR-like_HTH"/>
</dbReference>
<dbReference type="Pfam" id="PF01022">
    <property type="entry name" value="HTH_5"/>
    <property type="match status" value="1"/>
</dbReference>
<dbReference type="PROSITE" id="PS50987">
    <property type="entry name" value="HTH_ARSR_2"/>
    <property type="match status" value="1"/>
</dbReference>
<proteinExistence type="predicted"/>
<gene>
    <name evidence="2" type="ordered locus">Mbur_0946</name>
</gene>
<dbReference type="PANTHER" id="PTHR38600">
    <property type="entry name" value="TRANSCRIPTIONAL REGULATORY PROTEIN"/>
    <property type="match status" value="1"/>
</dbReference>
<dbReference type="InterPro" id="IPR036388">
    <property type="entry name" value="WH-like_DNA-bd_sf"/>
</dbReference>
<dbReference type="OrthoDB" id="9623at2157"/>
<dbReference type="SMART" id="SM00418">
    <property type="entry name" value="HTH_ARSR"/>
    <property type="match status" value="1"/>
</dbReference>
<dbReference type="GO" id="GO:0003700">
    <property type="term" value="F:DNA-binding transcription factor activity"/>
    <property type="evidence" value="ECO:0007669"/>
    <property type="project" value="InterPro"/>
</dbReference>
<dbReference type="RefSeq" id="WP_011499038.1">
    <property type="nucleotide sequence ID" value="NC_007955.1"/>
</dbReference>
<evidence type="ECO:0000313" key="3">
    <source>
        <dbReference type="Proteomes" id="UP000001979"/>
    </source>
</evidence>
<keyword evidence="3" id="KW-1185">Reference proteome</keyword>
<sequence>MSQLNNKVFHALGSDTRIKILELLDEGEHHISELARELRISVPVAAKHVNILEEADLIDRRIFGKTHVLKPKRKNIYIAMNAFAPTKSIEVEKGTTLLDALRGVAAIKVQKKGDREVIVSTDGEEGLYVYEINGEFSEKSVKNCVLEKDTTIEWKKLEPVTKIKLDIHVKE</sequence>
<accession>Q12XD8</accession>
<dbReference type="Proteomes" id="UP000001979">
    <property type="component" value="Chromosome"/>
</dbReference>
<dbReference type="PANTHER" id="PTHR38600:SF1">
    <property type="entry name" value="TRANSCRIPTIONAL REGULATORY PROTEIN"/>
    <property type="match status" value="1"/>
</dbReference>
<dbReference type="GeneID" id="3996566"/>
<dbReference type="SUPFAM" id="SSF46785">
    <property type="entry name" value="Winged helix' DNA-binding domain"/>
    <property type="match status" value="1"/>
</dbReference>
<reference evidence="3" key="1">
    <citation type="journal article" date="2009" name="ISME J.">
        <title>The genome sequence of the psychrophilic archaeon, Methanococcoides burtonii: the role of genome evolution in cold adaptation.</title>
        <authorList>
            <person name="Allen M.A."/>
            <person name="Lauro F.M."/>
            <person name="Williams T.J."/>
            <person name="Burg D."/>
            <person name="Siddiqui K.S."/>
            <person name="De Francisci D."/>
            <person name="Chong K.W."/>
            <person name="Pilak O."/>
            <person name="Chew H.H."/>
            <person name="De Maere M.Z."/>
            <person name="Ting L."/>
            <person name="Katrib M."/>
            <person name="Ng C."/>
            <person name="Sowers K.R."/>
            <person name="Galperin M.Y."/>
            <person name="Anderson I.J."/>
            <person name="Ivanova N."/>
            <person name="Dalin E."/>
            <person name="Martinez M."/>
            <person name="Lapidus A."/>
            <person name="Hauser L."/>
            <person name="Land M."/>
            <person name="Thomas T."/>
            <person name="Cavicchioli R."/>
        </authorList>
    </citation>
    <scope>NUCLEOTIDE SEQUENCE [LARGE SCALE GENOMIC DNA]</scope>
    <source>
        <strain evidence="3">DSM 6242 / NBRC 107633 / OCM 468 / ACE-M</strain>
    </source>
</reference>
<protein>
    <submittedName>
        <fullName evidence="2">Transcriptional regulator, ArsR family</fullName>
    </submittedName>
</protein>
<feature type="domain" description="HTH arsR-type" evidence="1">
    <location>
        <begin position="1"/>
        <end position="91"/>
    </location>
</feature>
<dbReference type="InterPro" id="IPR036390">
    <property type="entry name" value="WH_DNA-bd_sf"/>
</dbReference>
<dbReference type="InterPro" id="IPR001845">
    <property type="entry name" value="HTH_ArsR_DNA-bd_dom"/>
</dbReference>
<evidence type="ECO:0000313" key="2">
    <source>
        <dbReference type="EMBL" id="ABE51888.1"/>
    </source>
</evidence>
<dbReference type="Gene3D" id="1.10.10.10">
    <property type="entry name" value="Winged helix-like DNA-binding domain superfamily/Winged helix DNA-binding domain"/>
    <property type="match status" value="1"/>
</dbReference>
<dbReference type="AlphaFoldDB" id="Q12XD8"/>
<dbReference type="EMBL" id="CP000300">
    <property type="protein sequence ID" value="ABE51888.1"/>
    <property type="molecule type" value="Genomic_DNA"/>
</dbReference>
<organism evidence="2 3">
    <name type="scientific">Methanococcoides burtonii (strain DSM 6242 / NBRC 107633 / OCM 468 / ACE-M)</name>
    <dbReference type="NCBI Taxonomy" id="259564"/>
    <lineage>
        <taxon>Archaea</taxon>
        <taxon>Methanobacteriati</taxon>
        <taxon>Methanobacteriota</taxon>
        <taxon>Stenosarchaea group</taxon>
        <taxon>Methanomicrobia</taxon>
        <taxon>Methanosarcinales</taxon>
        <taxon>Methanosarcinaceae</taxon>
        <taxon>Methanococcoides</taxon>
    </lineage>
</organism>
<evidence type="ECO:0000259" key="1">
    <source>
        <dbReference type="PROSITE" id="PS50987"/>
    </source>
</evidence>
<dbReference type="CDD" id="cd00090">
    <property type="entry name" value="HTH_ARSR"/>
    <property type="match status" value="1"/>
</dbReference>